<sequence length="297" mass="34950">MAVNQWVRNYFGDRILTERVLKKDPGHQLFYLRFIDGSEWIYKRFAQENWLGTTDYQSISNGEALKYQLNSNLAQHFNNYQAVSPSQIFREEHTIHLLYPYHQGKTIQKPEPEQAFVSGQVLARIHSSLKPDLAFQYWPALCWPSEFKLQSWIMDLIHLIESNSDYKKQDWVASHRDLHMGNLLWSGKELVAIIDWESAGLIHPFVELIGLAINCAAIPEGIFCETNFSMTLKGYQSISRLPQEDELLWYLCFHSWLLWLLHIWKMNAPEQFKPSLDAMNVIKCNLKPMQKIYRELQ</sequence>
<dbReference type="SUPFAM" id="SSF56112">
    <property type="entry name" value="Protein kinase-like (PK-like)"/>
    <property type="match status" value="1"/>
</dbReference>
<dbReference type="Pfam" id="PF01636">
    <property type="entry name" value="APH"/>
    <property type="match status" value="1"/>
</dbReference>
<dbReference type="OrthoDB" id="179763at2"/>
<dbReference type="GO" id="GO:0016740">
    <property type="term" value="F:transferase activity"/>
    <property type="evidence" value="ECO:0007669"/>
    <property type="project" value="UniProtKB-KW"/>
</dbReference>
<gene>
    <name evidence="2" type="ORF">Lqui_0145</name>
</gene>
<proteinExistence type="predicted"/>
<dbReference type="Proteomes" id="UP000054618">
    <property type="component" value="Unassembled WGS sequence"/>
</dbReference>
<dbReference type="InterPro" id="IPR011009">
    <property type="entry name" value="Kinase-like_dom_sf"/>
</dbReference>
<dbReference type="EMBL" id="LNYS01000003">
    <property type="protein sequence ID" value="KTD52579.1"/>
    <property type="molecule type" value="Genomic_DNA"/>
</dbReference>
<evidence type="ECO:0000313" key="2">
    <source>
        <dbReference type="EMBL" id="KTD52579.1"/>
    </source>
</evidence>
<dbReference type="RefSeq" id="WP_058506283.1">
    <property type="nucleotide sequence ID" value="NZ_CAAAIK010000023.1"/>
</dbReference>
<reference evidence="2 3" key="1">
    <citation type="submission" date="2015-11" db="EMBL/GenBank/DDBJ databases">
        <title>Genomic analysis of 38 Legionella species identifies large and diverse effector repertoires.</title>
        <authorList>
            <person name="Burstein D."/>
            <person name="Amaro F."/>
            <person name="Zusman T."/>
            <person name="Lifshitz Z."/>
            <person name="Cohen O."/>
            <person name="Gilbert J.A."/>
            <person name="Pupko T."/>
            <person name="Shuman H.A."/>
            <person name="Segal G."/>
        </authorList>
    </citation>
    <scope>NUCLEOTIDE SEQUENCE [LARGE SCALE GENOMIC DNA]</scope>
    <source>
        <strain evidence="2 3">CDC#1442-AUS-E</strain>
    </source>
</reference>
<evidence type="ECO:0000259" key="1">
    <source>
        <dbReference type="Pfam" id="PF01636"/>
    </source>
</evidence>
<evidence type="ECO:0000313" key="3">
    <source>
        <dbReference type="Proteomes" id="UP000054618"/>
    </source>
</evidence>
<protein>
    <submittedName>
        <fullName evidence="2">Putative aminoglycoside phosphotransferase</fullName>
    </submittedName>
</protein>
<keyword evidence="3" id="KW-1185">Reference proteome</keyword>
<accession>A0A0W0Y7U1</accession>
<dbReference type="AlphaFoldDB" id="A0A0W0Y7U1"/>
<dbReference type="InterPro" id="IPR002575">
    <property type="entry name" value="Aminoglycoside_PTrfase"/>
</dbReference>
<feature type="domain" description="Aminoglycoside phosphotransferase" evidence="1">
    <location>
        <begin position="97"/>
        <end position="216"/>
    </location>
</feature>
<comment type="caution">
    <text evidence="2">The sequence shown here is derived from an EMBL/GenBank/DDBJ whole genome shotgun (WGS) entry which is preliminary data.</text>
</comment>
<keyword evidence="2" id="KW-0808">Transferase</keyword>
<organism evidence="2 3">
    <name type="scientific">Legionella quinlivanii</name>
    <dbReference type="NCBI Taxonomy" id="45073"/>
    <lineage>
        <taxon>Bacteria</taxon>
        <taxon>Pseudomonadati</taxon>
        <taxon>Pseudomonadota</taxon>
        <taxon>Gammaproteobacteria</taxon>
        <taxon>Legionellales</taxon>
        <taxon>Legionellaceae</taxon>
        <taxon>Legionella</taxon>
    </lineage>
</organism>
<dbReference type="STRING" id="45073.Lqui_0145"/>
<name>A0A0W0Y7U1_9GAMM</name>
<dbReference type="Gene3D" id="3.90.1200.10">
    <property type="match status" value="1"/>
</dbReference>
<dbReference type="PATRIC" id="fig|45073.5.peg.153"/>